<dbReference type="Pfam" id="PF02397">
    <property type="entry name" value="Bac_transf"/>
    <property type="match status" value="1"/>
</dbReference>
<gene>
    <name evidence="4" type="ORF">C4S77_09450</name>
</gene>
<keyword evidence="2" id="KW-0812">Transmembrane</keyword>
<dbReference type="PANTHER" id="PTHR30576:SF20">
    <property type="entry name" value="QUINOVOSAMINEPHOSPHOTRANSFERAE-RELATED"/>
    <property type="match status" value="1"/>
</dbReference>
<reference evidence="4 5" key="1">
    <citation type="submission" date="2018-02" db="EMBL/GenBank/DDBJ databases">
        <title>Genome sequences of Apibacter spp., gut symbionts of Asian honey bees.</title>
        <authorList>
            <person name="Kwong W.K."/>
            <person name="Steele M.I."/>
            <person name="Moran N.A."/>
        </authorList>
    </citation>
    <scope>NUCLEOTIDE SEQUENCE [LARGE SCALE GENOMIC DNA]</scope>
    <source>
        <strain evidence="5">wkB301</strain>
    </source>
</reference>
<evidence type="ECO:0000256" key="1">
    <source>
        <dbReference type="ARBA" id="ARBA00006464"/>
    </source>
</evidence>
<dbReference type="AlphaFoldDB" id="A0A2S8A915"/>
<evidence type="ECO:0000313" key="4">
    <source>
        <dbReference type="EMBL" id="PQL91068.1"/>
    </source>
</evidence>
<sequence length="190" mass="22065">MKGIKIFMDYSLAFTLLIILILPLILLFILVSINTGKNGIFIQKRVGENAKIFSIYKFRTMKGTYTSSVTTQKMNITKLGKFLRKYKIDEIPQLINILKGDMSWVGPRPDIVGFADKLKGEDKIILSVKPGITGPAQLKYRNEEEILSQVDDPEFYNKEIIWKDKIEINKKYIKNWSLKKDMIYLFKTVF</sequence>
<dbReference type="Proteomes" id="UP000238042">
    <property type="component" value="Unassembled WGS sequence"/>
</dbReference>
<keyword evidence="4" id="KW-0808">Transferase</keyword>
<accession>A0A2S8A915</accession>
<dbReference type="InterPro" id="IPR003362">
    <property type="entry name" value="Bact_transf"/>
</dbReference>
<keyword evidence="2" id="KW-1133">Transmembrane helix</keyword>
<dbReference type="OrthoDB" id="9808602at2"/>
<protein>
    <submittedName>
        <fullName evidence="4">Sugar transferase</fullName>
    </submittedName>
</protein>
<dbReference type="RefSeq" id="WP_105247328.1">
    <property type="nucleotide sequence ID" value="NZ_PSZM01000043.1"/>
</dbReference>
<dbReference type="EMBL" id="PSZM01000043">
    <property type="protein sequence ID" value="PQL91068.1"/>
    <property type="molecule type" value="Genomic_DNA"/>
</dbReference>
<evidence type="ECO:0000259" key="3">
    <source>
        <dbReference type="Pfam" id="PF02397"/>
    </source>
</evidence>
<name>A0A2S8A915_9FLAO</name>
<proteinExistence type="inferred from homology"/>
<dbReference type="PANTHER" id="PTHR30576">
    <property type="entry name" value="COLANIC BIOSYNTHESIS UDP-GLUCOSE LIPID CARRIER TRANSFERASE"/>
    <property type="match status" value="1"/>
</dbReference>
<feature type="domain" description="Bacterial sugar transferase" evidence="3">
    <location>
        <begin position="5"/>
        <end position="189"/>
    </location>
</feature>
<comment type="similarity">
    <text evidence="1">Belongs to the bacterial sugar transferase family.</text>
</comment>
<evidence type="ECO:0000313" key="5">
    <source>
        <dbReference type="Proteomes" id="UP000238042"/>
    </source>
</evidence>
<keyword evidence="2" id="KW-0472">Membrane</keyword>
<evidence type="ECO:0000256" key="2">
    <source>
        <dbReference type="SAM" id="Phobius"/>
    </source>
</evidence>
<feature type="transmembrane region" description="Helical" evidence="2">
    <location>
        <begin position="12"/>
        <end position="33"/>
    </location>
</feature>
<keyword evidence="5" id="KW-1185">Reference proteome</keyword>
<dbReference type="GO" id="GO:0016780">
    <property type="term" value="F:phosphotransferase activity, for other substituted phosphate groups"/>
    <property type="evidence" value="ECO:0007669"/>
    <property type="project" value="TreeGrafter"/>
</dbReference>
<comment type="caution">
    <text evidence="4">The sequence shown here is derived from an EMBL/GenBank/DDBJ whole genome shotgun (WGS) entry which is preliminary data.</text>
</comment>
<organism evidence="4 5">
    <name type="scientific">Apibacter adventoris</name>
    <dbReference type="NCBI Taxonomy" id="1679466"/>
    <lineage>
        <taxon>Bacteria</taxon>
        <taxon>Pseudomonadati</taxon>
        <taxon>Bacteroidota</taxon>
        <taxon>Flavobacteriia</taxon>
        <taxon>Flavobacteriales</taxon>
        <taxon>Weeksellaceae</taxon>
        <taxon>Apibacter</taxon>
    </lineage>
</organism>